<keyword evidence="2" id="KW-1133">Transmembrane helix</keyword>
<feature type="domain" description="DUF6536" evidence="3">
    <location>
        <begin position="239"/>
        <end position="414"/>
    </location>
</feature>
<feature type="transmembrane region" description="Helical" evidence="2">
    <location>
        <begin position="876"/>
        <end position="898"/>
    </location>
</feature>
<dbReference type="InterPro" id="IPR046623">
    <property type="entry name" value="DUF6536"/>
</dbReference>
<dbReference type="Proteomes" id="UP000018087">
    <property type="component" value="Unassembled WGS sequence"/>
</dbReference>
<evidence type="ECO:0000256" key="2">
    <source>
        <dbReference type="SAM" id="Phobius"/>
    </source>
</evidence>
<feature type="transmembrane region" description="Helical" evidence="2">
    <location>
        <begin position="919"/>
        <end position="948"/>
    </location>
</feature>
<dbReference type="OrthoDB" id="5429634at2759"/>
<feature type="transmembrane region" description="Helical" evidence="2">
    <location>
        <begin position="241"/>
        <end position="264"/>
    </location>
</feature>
<reference evidence="5" key="1">
    <citation type="journal article" date="2014" name="Genome Announc.">
        <title>Genome sequence of the pathogenic fungus Sporothrix schenckii (ATCC 58251).</title>
        <authorList>
            <person name="Cuomo C.A."/>
            <person name="Rodriguez-Del Valle N."/>
            <person name="Perez-Sanchez L."/>
            <person name="Abouelleil A."/>
            <person name="Goldberg J."/>
            <person name="Young S."/>
            <person name="Zeng Q."/>
            <person name="Birren B.W."/>
        </authorList>
    </citation>
    <scope>NUCLEOTIDE SEQUENCE [LARGE SCALE GENOMIC DNA]</scope>
    <source>
        <strain evidence="5">ATCC 58251 / de Perez 2211183</strain>
    </source>
</reference>
<feature type="transmembrane region" description="Helical" evidence="2">
    <location>
        <begin position="304"/>
        <end position="325"/>
    </location>
</feature>
<evidence type="ECO:0000259" key="3">
    <source>
        <dbReference type="Pfam" id="PF20163"/>
    </source>
</evidence>
<dbReference type="Pfam" id="PF20163">
    <property type="entry name" value="DUF6536"/>
    <property type="match status" value="1"/>
</dbReference>
<dbReference type="PANTHER" id="PTHR35395">
    <property type="entry name" value="DUF6536 DOMAIN-CONTAINING PROTEIN"/>
    <property type="match status" value="1"/>
</dbReference>
<feature type="region of interest" description="Disordered" evidence="1">
    <location>
        <begin position="685"/>
        <end position="706"/>
    </location>
</feature>
<keyword evidence="2" id="KW-0472">Membrane</keyword>
<feature type="compositionally biased region" description="Polar residues" evidence="1">
    <location>
        <begin position="691"/>
        <end position="706"/>
    </location>
</feature>
<name>U7PWN9_SPOS1</name>
<feature type="compositionally biased region" description="Polar residues" evidence="1">
    <location>
        <begin position="202"/>
        <end position="211"/>
    </location>
</feature>
<dbReference type="STRING" id="1391915.U7PWN9"/>
<feature type="transmembrane region" description="Helical" evidence="2">
    <location>
        <begin position="606"/>
        <end position="626"/>
    </location>
</feature>
<feature type="transmembrane region" description="Helical" evidence="2">
    <location>
        <begin position="368"/>
        <end position="394"/>
    </location>
</feature>
<feature type="compositionally biased region" description="Acidic residues" evidence="1">
    <location>
        <begin position="110"/>
        <end position="120"/>
    </location>
</feature>
<evidence type="ECO:0000313" key="4">
    <source>
        <dbReference type="EMBL" id="ERS99361.1"/>
    </source>
</evidence>
<accession>U7PWN9</accession>
<dbReference type="eggNOG" id="ENOG502RYAY">
    <property type="taxonomic scope" value="Eukaryota"/>
</dbReference>
<feature type="transmembrane region" description="Helical" evidence="2">
    <location>
        <begin position="796"/>
        <end position="818"/>
    </location>
</feature>
<feature type="region of interest" description="Disordered" evidence="1">
    <location>
        <begin position="151"/>
        <end position="229"/>
    </location>
</feature>
<feature type="region of interest" description="Disordered" evidence="1">
    <location>
        <begin position="28"/>
        <end position="47"/>
    </location>
</feature>
<evidence type="ECO:0000256" key="1">
    <source>
        <dbReference type="SAM" id="MobiDB-lite"/>
    </source>
</evidence>
<dbReference type="EMBL" id="KI440845">
    <property type="protein sequence ID" value="ERS99361.1"/>
    <property type="molecule type" value="Genomic_DNA"/>
</dbReference>
<dbReference type="PANTHER" id="PTHR35395:SF1">
    <property type="entry name" value="DUF6536 DOMAIN-CONTAINING PROTEIN"/>
    <property type="match status" value="1"/>
</dbReference>
<feature type="region of interest" description="Disordered" evidence="1">
    <location>
        <begin position="106"/>
        <end position="125"/>
    </location>
</feature>
<organism evidence="4 5">
    <name type="scientific">Sporothrix schenckii (strain ATCC 58251 / de Perez 2211183)</name>
    <name type="common">Rose-picker's disease fungus</name>
    <dbReference type="NCBI Taxonomy" id="1391915"/>
    <lineage>
        <taxon>Eukaryota</taxon>
        <taxon>Fungi</taxon>
        <taxon>Dikarya</taxon>
        <taxon>Ascomycota</taxon>
        <taxon>Pezizomycotina</taxon>
        <taxon>Sordariomycetes</taxon>
        <taxon>Sordariomycetidae</taxon>
        <taxon>Ophiostomatales</taxon>
        <taxon>Ophiostomataceae</taxon>
        <taxon>Sporothrix</taxon>
    </lineage>
</organism>
<sequence length="1072" mass="115368">MEIVIPPRDHGTQADKYAWDDNGEVTQIRRIGSRPQPRKKPRLARQTVQWPFQSVSLEDNTYALPPVPQSPSSTIVSSPEEVHLPPNYRATWQPRRGAVRGYGAEYISRDDDDDDDDDDDNKSTLRRSLIPDYVINYLRGETPETVAQRKLERQRAEEALSQENLVNSSKDHDGRLGLRGGGDGQPLPSPDYRRSDEPIWRGTNSDYYDNSSNEKRRSSGPMGQRRWPTRRRRVVGHGWKAGVALHGTMIIIIFVVGLVGLVVARTVLHHGGKSDALATLYTSRAVPIMDTRGTSCAGAHPVAWLLRAVLALFSVALLAGAQYVFHILSSPTRAELDAAHATRRWLDIGVPSLRNIAFLLGLCKARAVLALVVVAVAMASTVLYGALVNVVLVAPLSSMAVPSYNVLLVAPSFLDGDPFSNASSNNAGGLDRVTILQLQQLASNTKQPTLTNLTAEECLESPSSASAMSMVQAGLSLFDINDVESDSAATSISTTNFSAVMIVLTDAAVDVIQATNSSVVETAPAGSVLLAADESLGSSSSSSSSVFQITTGDSESSDRSSFIINENTVAFCLVQEAVTTAAAAQSASNTDDAATTTCIVTLNTSLLSAVVGLNMVTALCFAYMLLPRKAHRHFRHAPLVTLGDAVASFLRDPDPTTRGACLLSKADVVQHGVWKSMVDMPRLPQFGPPQTRVSTESNGSGQSAQQPENIMQPMFLEVPVSDGEGSSNKNNYFWFQSVSLVRWFVGAVVWWTLVGLALAALVAVVSRNNRLGAFGQISPLSSAVFGLLASSSSTSWMTSVALLGSLPYLGVAILYFVVDTHVSGYFLSHEFAQYIATHQHQRNDQLQQHGRHPLRVSYRPRGHQTTSLYLTLPQPWHWTLLTLVAGIVFALGQSVVVTGVEAVEAVTSGNDNDSSSARLALLGFSGIGLVVVLVLLVGLALMVVVLGARRTPPPNVSLGGNPLTLPGGSCSAVISARCHPTPEEMPTEMRRQNGSKGGPLPLWLRPLAWGPVPAYHHPYQGYNRRRGLTREGLLSDGTLQSQVEDDNIDGIVGHCTFSSGPLMPLDAARSYA</sequence>
<protein>
    <recommendedName>
        <fullName evidence="3">DUF6536 domain-containing protein</fullName>
    </recommendedName>
</protein>
<gene>
    <name evidence="4" type="ORF">HMPREF1624_04561</name>
</gene>
<dbReference type="AlphaFoldDB" id="U7PWN9"/>
<feature type="transmembrane region" description="Helical" evidence="2">
    <location>
        <begin position="771"/>
        <end position="789"/>
    </location>
</feature>
<dbReference type="HOGENOM" id="CLU_010112_3_0_1"/>
<evidence type="ECO:0000313" key="5">
    <source>
        <dbReference type="Proteomes" id="UP000018087"/>
    </source>
</evidence>
<proteinExistence type="predicted"/>
<feature type="transmembrane region" description="Helical" evidence="2">
    <location>
        <begin position="743"/>
        <end position="765"/>
    </location>
</feature>
<keyword evidence="2" id="KW-0812">Transmembrane</keyword>
<keyword evidence="5" id="KW-1185">Reference proteome</keyword>